<evidence type="ECO:0000256" key="20">
    <source>
        <dbReference type="SAM" id="Phobius"/>
    </source>
</evidence>
<dbReference type="GO" id="GO:0042776">
    <property type="term" value="P:proton motive force-driven mitochondrial ATP synthesis"/>
    <property type="evidence" value="ECO:0007669"/>
    <property type="project" value="TreeGrafter"/>
</dbReference>
<keyword evidence="13 20" id="KW-0472">Membrane</keyword>
<reference evidence="21" key="2">
    <citation type="submission" date="2025-09" db="UniProtKB">
        <authorList>
            <consortium name="Ensembl"/>
        </authorList>
    </citation>
    <scope>IDENTIFICATION</scope>
</reference>
<keyword evidence="9 20" id="KW-1133">Transmembrane helix</keyword>
<evidence type="ECO:0000256" key="4">
    <source>
        <dbReference type="ARBA" id="ARBA00022547"/>
    </source>
</evidence>
<evidence type="ECO:0000313" key="21">
    <source>
        <dbReference type="Ensembl" id="ENSCPRP00005023083.1"/>
    </source>
</evidence>
<evidence type="ECO:0000256" key="14">
    <source>
        <dbReference type="ARBA" id="ARBA00023310"/>
    </source>
</evidence>
<dbReference type="InterPro" id="IPR019344">
    <property type="entry name" value="F1F0-ATPsyn_F_prd"/>
</dbReference>
<comment type="subunit">
    <text evidence="17">Component of the ATP synthase complex composed at least of ATP5F1A/subunit alpha, ATP5F1B/subunit beta, ATP5MC1/subunit c (homooctomer), MT-ATP6/subunit a, MT-ATP8/subunit 8, ATP5ME/subunit e, ATP5MF/subunit f, ATP5MG/subunit g, ATP5MK/subunit k, ATP5MJ/subunit j, ATP5F1C/subunit gamma, ATP5F1D/subunit delta, ATP5F1E/subunit epsilon, ATP5PF/subunit F6, ATP5PB/subunit b, ATP5PD/subunit d, ATP5PO/subunit OSCP. ATP synthase complex consists of a soluble F(1) head domain (subunits alpha(3) and beta(3)) - the catalytic core - and a membrane F(0) domain - the membrane proton channel (subunits c, a, 8, e, f, g, k and j). These two domains are linked by a central stalk (subunits gamma, delta, and epsilon) rotating inside the F1 region and a stationary peripheral stalk (subunits F6, b, d, and OSCP).</text>
</comment>
<keyword evidence="10" id="KW-0007">Acetylation</keyword>
<dbReference type="PANTHER" id="PTHR13080">
    <property type="entry name" value="ATP SYNTHASE F CHAIN, MITOCHONDRIAL-RELATED"/>
    <property type="match status" value="1"/>
</dbReference>
<dbReference type="GO" id="GO:0046933">
    <property type="term" value="F:proton-transporting ATP synthase activity, rotational mechanism"/>
    <property type="evidence" value="ECO:0007669"/>
    <property type="project" value="TreeGrafter"/>
</dbReference>
<accession>A0A7M4FF59</accession>
<reference evidence="21" key="1">
    <citation type="submission" date="2025-08" db="UniProtKB">
        <authorList>
            <consortium name="Ensembl"/>
        </authorList>
    </citation>
    <scope>IDENTIFICATION</scope>
</reference>
<evidence type="ECO:0000256" key="17">
    <source>
        <dbReference type="ARBA" id="ARBA00064647"/>
    </source>
</evidence>
<comment type="function">
    <text evidence="16">Subunit f, of the mitochondrial membrane ATP synthase complex (F(1)F(0) ATP synthase or Complex V) that produces ATP from ADP in the presence of a proton gradient across the membrane which is generated by electron transport complexes of the respiratory chain. ATP synthase complex consist of a soluble F(1) head domain - the catalytic core - and a membrane F(1) domain - the membrane proton channel. These two domains are linked by a central stalk rotating inside the F(1) region and a stationary peripheral stalk. During catalysis, ATP synthesis in the catalytic domain of F(1) is coupled via a rotary mechanism of the central stalk subunits to proton translocation. In vivo, can only synthesize ATP although its ATP hydrolase activity can be activated artificially in vitro. Part of the complex F(0) domain.</text>
</comment>
<evidence type="ECO:0000256" key="11">
    <source>
        <dbReference type="ARBA" id="ARBA00023065"/>
    </source>
</evidence>
<feature type="region of interest" description="Disordered" evidence="19">
    <location>
        <begin position="1"/>
        <end position="71"/>
    </location>
</feature>
<keyword evidence="22" id="KW-1185">Reference proteome</keyword>
<evidence type="ECO:0000256" key="16">
    <source>
        <dbReference type="ARBA" id="ARBA00054012"/>
    </source>
</evidence>
<comment type="subcellular location">
    <subcellularLocation>
        <location evidence="1">Mitochondrion inner membrane</location>
        <topology evidence="1">Single-pass membrane protein</topology>
    </subcellularLocation>
</comment>
<keyword evidence="11" id="KW-0406">Ion transport</keyword>
<dbReference type="Ensembl" id="ENSCPRT00005026948.1">
    <property type="protein sequence ID" value="ENSCPRP00005023083.1"/>
    <property type="gene ID" value="ENSCPRG00005016051.1"/>
</dbReference>
<evidence type="ECO:0000256" key="9">
    <source>
        <dbReference type="ARBA" id="ARBA00022989"/>
    </source>
</evidence>
<evidence type="ECO:0000256" key="12">
    <source>
        <dbReference type="ARBA" id="ARBA00023128"/>
    </source>
</evidence>
<gene>
    <name evidence="21" type="primary">ATP5MF</name>
</gene>
<evidence type="ECO:0000256" key="7">
    <source>
        <dbReference type="ARBA" id="ARBA00022781"/>
    </source>
</evidence>
<keyword evidence="6 20" id="KW-0812">Transmembrane</keyword>
<dbReference type="GO" id="GO:0005743">
    <property type="term" value="C:mitochondrial inner membrane"/>
    <property type="evidence" value="ECO:0007669"/>
    <property type="project" value="UniProtKB-SubCell"/>
</dbReference>
<evidence type="ECO:0000256" key="3">
    <source>
        <dbReference type="ARBA" id="ARBA00022448"/>
    </source>
</evidence>
<evidence type="ECO:0000256" key="10">
    <source>
        <dbReference type="ARBA" id="ARBA00022990"/>
    </source>
</evidence>
<name>A0A7M4FF59_CROPO</name>
<feature type="transmembrane region" description="Helical" evidence="20">
    <location>
        <begin position="181"/>
        <end position="198"/>
    </location>
</feature>
<dbReference type="Pfam" id="PF10206">
    <property type="entry name" value="WRW"/>
    <property type="match status" value="1"/>
</dbReference>
<evidence type="ECO:0000256" key="5">
    <source>
        <dbReference type="ARBA" id="ARBA00022553"/>
    </source>
</evidence>
<keyword evidence="12" id="KW-0496">Mitochondrion</keyword>
<keyword evidence="7" id="KW-0375">Hydrogen ion transport</keyword>
<evidence type="ECO:0000256" key="15">
    <source>
        <dbReference type="ARBA" id="ARBA00032201"/>
    </source>
</evidence>
<evidence type="ECO:0000256" key="18">
    <source>
        <dbReference type="ARBA" id="ARBA00070733"/>
    </source>
</evidence>
<keyword evidence="14" id="KW-0066">ATP synthesis</keyword>
<evidence type="ECO:0000256" key="2">
    <source>
        <dbReference type="ARBA" id="ARBA00005895"/>
    </source>
</evidence>
<dbReference type="PANTHER" id="PTHR13080:SF16">
    <property type="entry name" value="ATP SYNTHASE SUBUNIT F, MITOCHONDRIAL"/>
    <property type="match status" value="1"/>
</dbReference>
<keyword evidence="8" id="KW-0999">Mitochondrion inner membrane</keyword>
<feature type="region of interest" description="Disordered" evidence="19">
    <location>
        <begin position="104"/>
        <end position="125"/>
    </location>
</feature>
<evidence type="ECO:0000256" key="1">
    <source>
        <dbReference type="ARBA" id="ARBA00004434"/>
    </source>
</evidence>
<evidence type="ECO:0000256" key="13">
    <source>
        <dbReference type="ARBA" id="ARBA00023136"/>
    </source>
</evidence>
<comment type="similarity">
    <text evidence="2">Belongs to the ATPase F chain family.</text>
</comment>
<dbReference type="GO" id="GO:0045259">
    <property type="term" value="C:proton-transporting ATP synthase complex"/>
    <property type="evidence" value="ECO:0007669"/>
    <property type="project" value="UniProtKB-KW"/>
</dbReference>
<dbReference type="Proteomes" id="UP000594220">
    <property type="component" value="Unplaced"/>
</dbReference>
<evidence type="ECO:0000313" key="22">
    <source>
        <dbReference type="Proteomes" id="UP000594220"/>
    </source>
</evidence>
<evidence type="ECO:0000256" key="6">
    <source>
        <dbReference type="ARBA" id="ARBA00022692"/>
    </source>
</evidence>
<keyword evidence="5" id="KW-0597">Phosphoprotein</keyword>
<evidence type="ECO:0000256" key="19">
    <source>
        <dbReference type="SAM" id="MobiDB-lite"/>
    </source>
</evidence>
<organism evidence="21 22">
    <name type="scientific">Crocodylus porosus</name>
    <name type="common">Saltwater crocodile</name>
    <name type="synonym">Estuarine crocodile</name>
    <dbReference type="NCBI Taxonomy" id="8502"/>
    <lineage>
        <taxon>Eukaryota</taxon>
        <taxon>Metazoa</taxon>
        <taxon>Chordata</taxon>
        <taxon>Craniata</taxon>
        <taxon>Vertebrata</taxon>
        <taxon>Euteleostomi</taxon>
        <taxon>Archelosauria</taxon>
        <taxon>Archosauria</taxon>
        <taxon>Crocodylia</taxon>
        <taxon>Longirostres</taxon>
        <taxon>Crocodylidae</taxon>
        <taxon>Crocodylus</taxon>
    </lineage>
</organism>
<evidence type="ECO:0000256" key="8">
    <source>
        <dbReference type="ARBA" id="ARBA00022792"/>
    </source>
</evidence>
<dbReference type="GeneTree" id="ENSGT00510000046986"/>
<sequence length="212" mass="23370">MVTRRCKGRDLSPPLNLMTQSPGGASLLPPICNPSEALETAREGRGGEGKATAHQRSQSHDAARRHLSAPPRQLITYEHQRGKALEGGTPARLCRRLPRPRVSGWRELSPVSPRARGTSGSGKMADKLVPLKNTRLLDVKLGQVPAWVAARDYSLSGVIGAVQRGYDSFCNKYINVKKGGLAGFTMVLAGYVLMSYMANYDHLKHDRWRKYH</sequence>
<proteinExistence type="inferred from homology"/>
<keyword evidence="3" id="KW-0813">Transport</keyword>
<protein>
    <recommendedName>
        <fullName evidence="18">ATP synthase F(0) complex subunit f, mitochondrial</fullName>
    </recommendedName>
    <alternativeName>
        <fullName evidence="15">ATP synthase membrane subunit f</fullName>
    </alternativeName>
</protein>
<dbReference type="AlphaFoldDB" id="A0A7M4FF59"/>
<keyword evidence="4" id="KW-0138">CF(0)</keyword>
<feature type="compositionally biased region" description="Basic and acidic residues" evidence="19">
    <location>
        <begin position="39"/>
        <end position="48"/>
    </location>
</feature>